<dbReference type="AlphaFoldDB" id="A0A1X0RPM3"/>
<accession>A0A1X0RPM3</accession>
<dbReference type="Gene3D" id="3.80.10.10">
    <property type="entry name" value="Ribonuclease Inhibitor"/>
    <property type="match status" value="2"/>
</dbReference>
<dbReference type="OMA" id="HICSIEC"/>
<name>A0A1X0RPM3_RHIZD</name>
<dbReference type="EMBL" id="KV921502">
    <property type="protein sequence ID" value="ORE13914.1"/>
    <property type="molecule type" value="Genomic_DNA"/>
</dbReference>
<evidence type="ECO:0000313" key="4">
    <source>
        <dbReference type="Proteomes" id="UP000242381"/>
    </source>
</evidence>
<keyword evidence="1" id="KW-0433">Leucine-rich repeat</keyword>
<sequence>METYVSPFSSRGYLITYEVSNIPNLPKNLFIEVDPDNIKKNEFIELMLRQNNLDTLEPYIDALAELKKNLIHLSLRDNRFPGFPIELILLTNLTSLSLAENRIGHIADGMMSRLPNLQWLNLSKNRLRVLPADIVKCPQLRGLDVTSNKLTQFPDVVCSLSLLKILLLDKNKIENILSKHKLPAKLEVLSLGSNKLTKIPSCLIHDPPLALTHLDLSENALTMLPFAFMSEGYENLVSLDLHSCKLACCPSWLFVRLSKCCRLRRLNLSLNQLKTLPSEICLLTQLQWLNINGNRLTAIPESLSKLINLVKLGIAQNNIELLPPLLFVHMQKLAKLDVRKNRLTYYPPSLLSTVKTHDRFTNRDFYAPQKVFSSFDLRSTCNRHIRKPSFYDTLFGSRICDHCHPFGGELDELYTAGNVKLQYVTGLICNIQEKTNGDSVPVQAMSLQGAFDIISAAPNTDDINVRSILRKALFEKSDNGQMFYCADKRFSQRNYTYKILSDTTQPVNSEDETPVEERVRLALTSIPSLREISLRAYLNTVDKGFYDDKHEDYGEYAGKERRMDHNPIRVKRFIKAVLPPIPALAVDDCRQCDYCLQWYKQSIIQVAIISVLPDIGTTTPIRYSLCSLNCALDSLLNMYRSTKEWDVKSRVARRYHN</sequence>
<gene>
    <name evidence="3" type="ORF">BCV71DRAFT_221729</name>
</gene>
<dbReference type="PROSITE" id="PS51450">
    <property type="entry name" value="LRR"/>
    <property type="match status" value="3"/>
</dbReference>
<dbReference type="SMART" id="SM00364">
    <property type="entry name" value="LRR_BAC"/>
    <property type="match status" value="6"/>
</dbReference>
<dbReference type="Proteomes" id="UP000242381">
    <property type="component" value="Unassembled WGS sequence"/>
</dbReference>
<dbReference type="VEuPathDB" id="FungiDB:BCV72DRAFT_258258"/>
<dbReference type="Pfam" id="PF13855">
    <property type="entry name" value="LRR_8"/>
    <property type="match status" value="1"/>
</dbReference>
<dbReference type="InterPro" id="IPR050216">
    <property type="entry name" value="LRR_domain-containing"/>
</dbReference>
<evidence type="ECO:0000256" key="1">
    <source>
        <dbReference type="ARBA" id="ARBA00022614"/>
    </source>
</evidence>
<dbReference type="PANTHER" id="PTHR48051">
    <property type="match status" value="1"/>
</dbReference>
<organism evidence="3 4">
    <name type="scientific">Rhizopus microsporus</name>
    <dbReference type="NCBI Taxonomy" id="58291"/>
    <lineage>
        <taxon>Eukaryota</taxon>
        <taxon>Fungi</taxon>
        <taxon>Fungi incertae sedis</taxon>
        <taxon>Mucoromycota</taxon>
        <taxon>Mucoromycotina</taxon>
        <taxon>Mucoromycetes</taxon>
        <taxon>Mucorales</taxon>
        <taxon>Mucorineae</taxon>
        <taxon>Rhizopodaceae</taxon>
        <taxon>Rhizopus</taxon>
    </lineage>
</organism>
<dbReference type="PANTHER" id="PTHR48051:SF1">
    <property type="entry name" value="RAS SUPPRESSOR PROTEIN 1"/>
    <property type="match status" value="1"/>
</dbReference>
<dbReference type="InterPro" id="IPR001611">
    <property type="entry name" value="Leu-rich_rpt"/>
</dbReference>
<protein>
    <submittedName>
        <fullName evidence="3">L domain-like protein</fullName>
    </submittedName>
</protein>
<keyword evidence="2" id="KW-0677">Repeat</keyword>
<evidence type="ECO:0000313" key="3">
    <source>
        <dbReference type="EMBL" id="ORE13914.1"/>
    </source>
</evidence>
<proteinExistence type="predicted"/>
<dbReference type="Pfam" id="PF00560">
    <property type="entry name" value="LRR_1"/>
    <property type="match status" value="1"/>
</dbReference>
<dbReference type="InterPro" id="IPR003591">
    <property type="entry name" value="Leu-rich_rpt_typical-subtyp"/>
</dbReference>
<dbReference type="SMART" id="SM00369">
    <property type="entry name" value="LRR_TYP"/>
    <property type="match status" value="9"/>
</dbReference>
<dbReference type="InterPro" id="IPR032675">
    <property type="entry name" value="LRR_dom_sf"/>
</dbReference>
<reference evidence="3 4" key="1">
    <citation type="journal article" date="2016" name="Proc. Natl. Acad. Sci. U.S.A.">
        <title>Lipid metabolic changes in an early divergent fungus govern the establishment of a mutualistic symbiosis with endobacteria.</title>
        <authorList>
            <person name="Lastovetsky O.A."/>
            <person name="Gaspar M.L."/>
            <person name="Mondo S.J."/>
            <person name="LaButti K.M."/>
            <person name="Sandor L."/>
            <person name="Grigoriev I.V."/>
            <person name="Henry S.A."/>
            <person name="Pawlowska T.E."/>
        </authorList>
    </citation>
    <scope>NUCLEOTIDE SEQUENCE [LARGE SCALE GENOMIC DNA]</scope>
    <source>
        <strain evidence="3 4">ATCC 11559</strain>
    </source>
</reference>
<evidence type="ECO:0000256" key="2">
    <source>
        <dbReference type="ARBA" id="ARBA00022737"/>
    </source>
</evidence>
<dbReference type="GO" id="GO:0005737">
    <property type="term" value="C:cytoplasm"/>
    <property type="evidence" value="ECO:0007669"/>
    <property type="project" value="TreeGrafter"/>
</dbReference>
<dbReference type="SUPFAM" id="SSF52058">
    <property type="entry name" value="L domain-like"/>
    <property type="match status" value="1"/>
</dbReference>